<sequence>MKYFFILIAALLLTTGCTKKEFKTNWHNVKDGTSKRWNDGKKDFKKSTEEYEENKKKDTNTTKAN</sequence>
<dbReference type="PATRIC" id="fig|929558.5.peg.1382"/>
<dbReference type="AlphaFoldDB" id="B6BHC1"/>
<gene>
    <name evidence="1" type="ORF">SMGD1_1391</name>
</gene>
<accession>B6BHC1</accession>
<dbReference type="HOGENOM" id="CLU_2848215_0_0_7"/>
<dbReference type="Proteomes" id="UP000006431">
    <property type="component" value="Unassembled WGS sequence"/>
</dbReference>
<evidence type="ECO:0000313" key="1">
    <source>
        <dbReference type="EMBL" id="EHP29915.1"/>
    </source>
</evidence>
<organism evidence="1 2">
    <name type="scientific">Sulfurimonas gotlandica (strain DSM 19862 / JCM 16533 / GD1)</name>
    <dbReference type="NCBI Taxonomy" id="929558"/>
    <lineage>
        <taxon>Bacteria</taxon>
        <taxon>Pseudomonadati</taxon>
        <taxon>Campylobacterota</taxon>
        <taxon>Epsilonproteobacteria</taxon>
        <taxon>Campylobacterales</taxon>
        <taxon>Sulfurimonadaceae</taxon>
        <taxon>Sulfurimonas</taxon>
    </lineage>
</organism>
<dbReference type="EMBL" id="AFRZ01000001">
    <property type="protein sequence ID" value="EHP29915.1"/>
    <property type="molecule type" value="Genomic_DNA"/>
</dbReference>
<dbReference type="RefSeq" id="WP_008335442.1">
    <property type="nucleotide sequence ID" value="NZ_AFRZ01000001.1"/>
</dbReference>
<keyword evidence="2" id="KW-1185">Reference proteome</keyword>
<dbReference type="STRING" id="929558.SMGD1_1391"/>
<evidence type="ECO:0000313" key="2">
    <source>
        <dbReference type="Proteomes" id="UP000006431"/>
    </source>
</evidence>
<evidence type="ECO:0008006" key="3">
    <source>
        <dbReference type="Google" id="ProtNLM"/>
    </source>
</evidence>
<proteinExistence type="predicted"/>
<protein>
    <recommendedName>
        <fullName evidence="3">Lipoprotein</fullName>
    </recommendedName>
</protein>
<dbReference type="PROSITE" id="PS51257">
    <property type="entry name" value="PROKAR_LIPOPROTEIN"/>
    <property type="match status" value="1"/>
</dbReference>
<reference evidence="1 2" key="1">
    <citation type="journal article" date="2012" name="Proc. Natl. Acad. Sci. U.S.A.">
        <title>Genome and physiology of a model Epsilonproteobacterium responsible for sulfide detoxification in marine oxygen depletion zones.</title>
        <authorList>
            <person name="Grote J."/>
            <person name="Schott T."/>
            <person name="Bruckner C.G."/>
            <person name="Glockner F.O."/>
            <person name="Jost G."/>
            <person name="Teeling H."/>
            <person name="Labrenz M."/>
            <person name="Jurgens K."/>
        </authorList>
    </citation>
    <scope>NUCLEOTIDE SEQUENCE [LARGE SCALE GENOMIC DNA]</scope>
    <source>
        <strain evidence="1 2">GD1</strain>
    </source>
</reference>
<accession>H1FSI7</accession>
<comment type="caution">
    <text evidence="1">The sequence shown here is derived from an EMBL/GenBank/DDBJ whole genome shotgun (WGS) entry which is preliminary data.</text>
</comment>
<name>B6BHC1_SULGG</name>